<dbReference type="CDD" id="cd06661">
    <property type="entry name" value="GGCT_like"/>
    <property type="match status" value="1"/>
</dbReference>
<feature type="region of interest" description="Disordered" evidence="4">
    <location>
        <begin position="1"/>
        <end position="24"/>
    </location>
</feature>
<name>A0A177A538_9PEZI</name>
<dbReference type="RefSeq" id="XP_024322022.1">
    <property type="nucleotide sequence ID" value="XM_024470647.1"/>
</dbReference>
<dbReference type="InterPro" id="IPR013024">
    <property type="entry name" value="GGCT-like"/>
</dbReference>
<evidence type="ECO:0000256" key="3">
    <source>
        <dbReference type="ARBA" id="ARBA00030602"/>
    </source>
</evidence>
<sequence length="217" mass="23866">MSPTLTDESARPPTPPPLPPQSNYGVQLPKSHFKVAEKVSGFWEKFKYAQGAFNDAPISGVPIDPLAPKTGPHFFYGTLMDPALLMEIVGLEETPTLQRATVIGYSCKLWGQYPALVNGPEGGVVEGAMYDVQTEKHAARLAEYETKAYMTVPCEINLVGRDEPAKVFGTTFRYVGPDIDLSEGEFDLKTWLRHMGKECVADDLHKANYSKNGNVIS</sequence>
<dbReference type="InterPro" id="IPR045038">
    <property type="entry name" value="AIG2-like"/>
</dbReference>
<protein>
    <recommendedName>
        <fullName evidence="3">Putative gamma-glutamylcyclotransferase</fullName>
    </recommendedName>
</protein>
<dbReference type="Pfam" id="PF06094">
    <property type="entry name" value="GGACT"/>
    <property type="match status" value="1"/>
</dbReference>
<dbReference type="PANTHER" id="PTHR31544:SF4">
    <property type="entry name" value="GAMMA-GLUTAMYLCYCLOTRANSFERASE-RELATED"/>
    <property type="match status" value="1"/>
</dbReference>
<evidence type="ECO:0000256" key="4">
    <source>
        <dbReference type="SAM" id="MobiDB-lite"/>
    </source>
</evidence>
<dbReference type="InterPro" id="IPR036568">
    <property type="entry name" value="GGCT-like_sf"/>
</dbReference>
<feature type="domain" description="Gamma-glutamylcyclotransferase AIG2-like" evidence="5">
    <location>
        <begin position="74"/>
        <end position="167"/>
    </location>
</feature>
<dbReference type="PANTHER" id="PTHR31544">
    <property type="entry name" value="AIG2-LIKE PROTEIN D"/>
    <property type="match status" value="1"/>
</dbReference>
<keyword evidence="2" id="KW-0808">Transferase</keyword>
<dbReference type="AlphaFoldDB" id="A0A177A538"/>
<dbReference type="OrthoDB" id="3262926at2759"/>
<gene>
    <name evidence="6" type="ORF">VC83_07068</name>
</gene>
<dbReference type="GO" id="GO:0016740">
    <property type="term" value="F:transferase activity"/>
    <property type="evidence" value="ECO:0007669"/>
    <property type="project" value="UniProtKB-KW"/>
</dbReference>
<evidence type="ECO:0000259" key="5">
    <source>
        <dbReference type="Pfam" id="PF06094"/>
    </source>
</evidence>
<dbReference type="Proteomes" id="UP000077154">
    <property type="component" value="Unassembled WGS sequence"/>
</dbReference>
<dbReference type="GeneID" id="36290118"/>
<dbReference type="Gene3D" id="3.10.490.10">
    <property type="entry name" value="Gamma-glutamyl cyclotransferase-like"/>
    <property type="match status" value="1"/>
</dbReference>
<comment type="similarity">
    <text evidence="1">Belongs to the gamma-glutamylcyclotransferase family.</text>
</comment>
<dbReference type="eggNOG" id="ENOG502S2U6">
    <property type="taxonomic scope" value="Eukaryota"/>
</dbReference>
<dbReference type="SUPFAM" id="SSF110857">
    <property type="entry name" value="Gamma-glutamyl cyclotransferase-like"/>
    <property type="match status" value="1"/>
</dbReference>
<accession>A0A177A538</accession>
<dbReference type="VEuPathDB" id="FungiDB:GMDG_06454"/>
<evidence type="ECO:0000256" key="1">
    <source>
        <dbReference type="ARBA" id="ARBA00008861"/>
    </source>
</evidence>
<evidence type="ECO:0000256" key="2">
    <source>
        <dbReference type="ARBA" id="ARBA00022679"/>
    </source>
</evidence>
<dbReference type="EMBL" id="KV441402">
    <property type="protein sequence ID" value="OAF56730.1"/>
    <property type="molecule type" value="Genomic_DNA"/>
</dbReference>
<evidence type="ECO:0000313" key="6">
    <source>
        <dbReference type="EMBL" id="OAF56730.1"/>
    </source>
</evidence>
<reference evidence="6" key="1">
    <citation type="submission" date="2016-03" db="EMBL/GenBank/DDBJ databases">
        <title>Updated assembly of Pseudogymnoascus destructans, the fungus causing white-nose syndrome of bats.</title>
        <authorList>
            <person name="Palmer J.M."/>
            <person name="Drees K.P."/>
            <person name="Foster J.T."/>
            <person name="Lindner D.L."/>
        </authorList>
    </citation>
    <scope>NUCLEOTIDE SEQUENCE [LARGE SCALE GENOMIC DNA]</scope>
    <source>
        <strain evidence="6">20631-21</strain>
    </source>
</reference>
<dbReference type="InterPro" id="IPR009288">
    <property type="entry name" value="AIG2-like_dom"/>
</dbReference>
<proteinExistence type="inferred from homology"/>
<organism evidence="6">
    <name type="scientific">Pseudogymnoascus destructans</name>
    <dbReference type="NCBI Taxonomy" id="655981"/>
    <lineage>
        <taxon>Eukaryota</taxon>
        <taxon>Fungi</taxon>
        <taxon>Dikarya</taxon>
        <taxon>Ascomycota</taxon>
        <taxon>Pezizomycotina</taxon>
        <taxon>Leotiomycetes</taxon>
        <taxon>Thelebolales</taxon>
        <taxon>Thelebolaceae</taxon>
        <taxon>Pseudogymnoascus</taxon>
    </lineage>
</organism>